<evidence type="ECO:0000259" key="6">
    <source>
        <dbReference type="PROSITE" id="PS50893"/>
    </source>
</evidence>
<dbReference type="GO" id="GO:0005524">
    <property type="term" value="F:ATP binding"/>
    <property type="evidence" value="ECO:0007669"/>
    <property type="project" value="UniProtKB-KW"/>
</dbReference>
<comment type="caution">
    <text evidence="7">The sequence shown here is derived from an EMBL/GenBank/DDBJ whole genome shotgun (WGS) entry which is preliminary data.</text>
</comment>
<keyword evidence="3" id="KW-0547">Nucleotide-binding</keyword>
<evidence type="ECO:0000256" key="5">
    <source>
        <dbReference type="ARBA" id="ARBA00023251"/>
    </source>
</evidence>
<dbReference type="PANTHER" id="PTHR42711">
    <property type="entry name" value="ABC TRANSPORTER ATP-BINDING PROTEIN"/>
    <property type="match status" value="1"/>
</dbReference>
<dbReference type="SUPFAM" id="SSF52540">
    <property type="entry name" value="P-loop containing nucleoside triphosphate hydrolases"/>
    <property type="match status" value="1"/>
</dbReference>
<evidence type="ECO:0000256" key="4">
    <source>
        <dbReference type="ARBA" id="ARBA00022840"/>
    </source>
</evidence>
<dbReference type="Gene3D" id="3.40.50.300">
    <property type="entry name" value="P-loop containing nucleotide triphosphate hydrolases"/>
    <property type="match status" value="1"/>
</dbReference>
<proteinExistence type="predicted"/>
<dbReference type="InterPro" id="IPR003593">
    <property type="entry name" value="AAA+_ATPase"/>
</dbReference>
<evidence type="ECO:0000313" key="7">
    <source>
        <dbReference type="EMBL" id="MDN4480814.1"/>
    </source>
</evidence>
<reference evidence="7" key="1">
    <citation type="submission" date="2023-06" db="EMBL/GenBank/DDBJ databases">
        <title>Egi l300058.</title>
        <authorList>
            <person name="Gao L."/>
            <person name="Fang B.-Z."/>
            <person name="Li W.-J."/>
        </authorList>
    </citation>
    <scope>NUCLEOTIDE SEQUENCE</scope>
    <source>
        <strain evidence="7">EGI L300058</strain>
    </source>
</reference>
<dbReference type="Proteomes" id="UP001172708">
    <property type="component" value="Unassembled WGS sequence"/>
</dbReference>
<protein>
    <submittedName>
        <fullName evidence="7">ABC transporter ATP-binding protein</fullName>
    </submittedName>
</protein>
<dbReference type="InterPro" id="IPR017871">
    <property type="entry name" value="ABC_transporter-like_CS"/>
</dbReference>
<dbReference type="InterPro" id="IPR050763">
    <property type="entry name" value="ABC_transporter_ATP-binding"/>
</dbReference>
<dbReference type="InterPro" id="IPR027417">
    <property type="entry name" value="P-loop_NTPase"/>
</dbReference>
<evidence type="ECO:0000313" key="8">
    <source>
        <dbReference type="Proteomes" id="UP001172708"/>
    </source>
</evidence>
<dbReference type="InterPro" id="IPR003439">
    <property type="entry name" value="ABC_transporter-like_ATP-bd"/>
</dbReference>
<keyword evidence="2" id="KW-0813">Transport</keyword>
<feature type="domain" description="ABC transporter" evidence="6">
    <location>
        <begin position="6"/>
        <end position="231"/>
    </location>
</feature>
<dbReference type="CDD" id="cd03230">
    <property type="entry name" value="ABC_DR_subfamily_A"/>
    <property type="match status" value="1"/>
</dbReference>
<dbReference type="SMART" id="SM00382">
    <property type="entry name" value="AAA"/>
    <property type="match status" value="1"/>
</dbReference>
<accession>A0ABT8GHS5</accession>
<evidence type="ECO:0000256" key="1">
    <source>
        <dbReference type="ARBA" id="ARBA00004202"/>
    </source>
</evidence>
<dbReference type="RefSeq" id="WP_301142279.1">
    <property type="nucleotide sequence ID" value="NZ_JAUHQA010000001.1"/>
</dbReference>
<keyword evidence="8" id="KW-1185">Reference proteome</keyword>
<evidence type="ECO:0000256" key="2">
    <source>
        <dbReference type="ARBA" id="ARBA00022448"/>
    </source>
</evidence>
<dbReference type="PROSITE" id="PS50893">
    <property type="entry name" value="ABC_TRANSPORTER_2"/>
    <property type="match status" value="1"/>
</dbReference>
<evidence type="ECO:0000256" key="3">
    <source>
        <dbReference type="ARBA" id="ARBA00022741"/>
    </source>
</evidence>
<dbReference type="EMBL" id="JAUHQA010000001">
    <property type="protein sequence ID" value="MDN4480814.1"/>
    <property type="molecule type" value="Genomic_DNA"/>
</dbReference>
<name>A0ABT8GHS5_9MICO</name>
<comment type="subcellular location">
    <subcellularLocation>
        <location evidence="1">Cell membrane</location>
        <topology evidence="1">Peripheral membrane protein</topology>
    </subcellularLocation>
</comment>
<dbReference type="PANTHER" id="PTHR42711:SF16">
    <property type="entry name" value="ABC TRANSPORTER ATP-BINDING PROTEIN"/>
    <property type="match status" value="1"/>
</dbReference>
<keyword evidence="4 7" id="KW-0067">ATP-binding</keyword>
<gene>
    <name evidence="7" type="ORF">QQX02_07775</name>
</gene>
<organism evidence="7 8">
    <name type="scientific">Demequina muriae</name>
    <dbReference type="NCBI Taxonomy" id="3051664"/>
    <lineage>
        <taxon>Bacteria</taxon>
        <taxon>Bacillati</taxon>
        <taxon>Actinomycetota</taxon>
        <taxon>Actinomycetes</taxon>
        <taxon>Micrococcales</taxon>
        <taxon>Demequinaceae</taxon>
        <taxon>Demequina</taxon>
    </lineage>
</organism>
<sequence length="291" mass="31817">MTTPAIEIAGLRKTYGAKNAVDGIDLEVHRGEVFALLGPNGAGKSTTVEILGGFRKRTAGEVTVLGLDPAHPTRHWRERLGVMLQSTSGSTVLTPREALHHAARLYPNPRDIDETLATVGLTEKANEKPRLLSGGQRRRLEVALAVMGNPELVFLDEPTTGFDPEARRQFWTLIESLRDQGTTILLTTHYLDEADRLADRIGIIANGTMVALDTPEGLRARATDAWVSWNEDGTLRREPTPTPTAFLRDLLSRHDGEIPRLQVTHPSLEDVYLELIGAAQADADAAKEVTA</sequence>
<dbReference type="PROSITE" id="PS00211">
    <property type="entry name" value="ABC_TRANSPORTER_1"/>
    <property type="match status" value="1"/>
</dbReference>
<keyword evidence="5" id="KW-0046">Antibiotic resistance</keyword>
<dbReference type="Pfam" id="PF00005">
    <property type="entry name" value="ABC_tran"/>
    <property type="match status" value="1"/>
</dbReference>